<proteinExistence type="predicted"/>
<evidence type="ECO:0000313" key="1">
    <source>
        <dbReference type="EMBL" id="EGF49478.1"/>
    </source>
</evidence>
<dbReference type="EMBL" id="AFBM01000031">
    <property type="protein sequence ID" value="EGF49478.1"/>
    <property type="molecule type" value="Genomic_DNA"/>
</dbReference>
<organism evidence="1 2">
    <name type="scientific">Bacteroides clarus YIT 12056</name>
    <dbReference type="NCBI Taxonomy" id="762984"/>
    <lineage>
        <taxon>Bacteria</taxon>
        <taxon>Pseudomonadati</taxon>
        <taxon>Bacteroidota</taxon>
        <taxon>Bacteroidia</taxon>
        <taxon>Bacteroidales</taxon>
        <taxon>Bacteroidaceae</taxon>
        <taxon>Bacteroides</taxon>
    </lineage>
</organism>
<keyword evidence="2" id="KW-1185">Reference proteome</keyword>
<dbReference type="Proteomes" id="UP000010321">
    <property type="component" value="Unassembled WGS sequence"/>
</dbReference>
<comment type="caution">
    <text evidence="1">The sequence shown here is derived from an EMBL/GenBank/DDBJ whole genome shotgun (WGS) entry which is preliminary data.</text>
</comment>
<gene>
    <name evidence="1" type="ORF">HMPREF9445_02847</name>
</gene>
<accession>A0ABN0CJM6</accession>
<name>A0ABN0CJM6_9BACE</name>
<evidence type="ECO:0000313" key="2">
    <source>
        <dbReference type="Proteomes" id="UP000010321"/>
    </source>
</evidence>
<reference evidence="1 2" key="1">
    <citation type="submission" date="2011-02" db="EMBL/GenBank/DDBJ databases">
        <authorList>
            <person name="Weinstock G."/>
            <person name="Sodergren E."/>
            <person name="Clifton S."/>
            <person name="Fulton L."/>
            <person name="Fulton B."/>
            <person name="Courtney L."/>
            <person name="Fronick C."/>
            <person name="Harrison M."/>
            <person name="Strong C."/>
            <person name="Farmer C."/>
            <person name="Delahaunty K."/>
            <person name="Markovic C."/>
            <person name="Hall O."/>
            <person name="Minx P."/>
            <person name="Tomlinson C."/>
            <person name="Mitreva M."/>
            <person name="Hou S."/>
            <person name="Chen J."/>
            <person name="Wollam A."/>
            <person name="Pepin K.H."/>
            <person name="Johnson M."/>
            <person name="Bhonagiri V."/>
            <person name="Zhang X."/>
            <person name="Suruliraj S."/>
            <person name="Warren W."/>
            <person name="Chinwalla A."/>
            <person name="Mardis E.R."/>
            <person name="Wilson R.K."/>
        </authorList>
    </citation>
    <scope>NUCLEOTIDE SEQUENCE [LARGE SCALE GENOMIC DNA]</scope>
    <source>
        <strain evidence="1 2">YIT 12056</strain>
    </source>
</reference>
<protein>
    <submittedName>
        <fullName evidence="1">Uncharacterized protein</fullName>
    </submittedName>
</protein>
<sequence length="43" mass="4715">MFESVKIENVPKYSSLFPYIFLTGNSSNTNRAAEVSLGGSVFI</sequence>